<keyword evidence="7" id="KW-0234">DNA repair</keyword>
<dbReference type="GO" id="GO:0016787">
    <property type="term" value="F:hydrolase activity"/>
    <property type="evidence" value="ECO:0007669"/>
    <property type="project" value="UniProtKB-KW"/>
</dbReference>
<dbReference type="Gene3D" id="3.40.50.300">
    <property type="entry name" value="P-loop containing nucleotide triphosphate hydrolases"/>
    <property type="match status" value="2"/>
</dbReference>
<feature type="domain" description="Helicase C-terminal" evidence="10">
    <location>
        <begin position="459"/>
        <end position="620"/>
    </location>
</feature>
<evidence type="ECO:0000259" key="10">
    <source>
        <dbReference type="PROSITE" id="PS51194"/>
    </source>
</evidence>
<evidence type="ECO:0000313" key="12">
    <source>
        <dbReference type="Proteomes" id="UP000179010"/>
    </source>
</evidence>
<sequence length="685" mass="75952">MFFLLSDPLTRLPGIGPSKAPKLAQMGLITVGDLLSYYPRTWEDLTQITPLQGVRAASGKVTVRARLKSFSGFRTSRRRMFLINGLLEDDTGTLKVVWFNQPYLAQNLKKGAEYYLSGPVKDQDGRPVLTNPGVEPAERTPIHSGRIIPIYPATAGISTRMLRRWLKDSIATIRELPDTLPDEIKKNYRLIDRAHAVENIHFPHSTPAIDAARRRLGFEELLLVHLGLLLAKRQWEELPGSAILSFQGDPFGATFIKDFGSKLGFKLTPTQKTAIKEILGDMAKSIPMNRLLLGDVGSGKTAVAAAALVATVKAGRQSALMAPTEVLATQHYHNLQPLLAKFGIRTTLLTGSTKLHDYSEIENGSIDVVIGTHALIQKQVVFKNLNIVIVDEQHRFGVRQREKLKNKALDITPHYLSLSATPIPRTLFLGLLHNLDISELTAVPAGRLPIITRLVTERNRDTAYKLIEREIADKHAVFVITPLIDEVLDDEQERASIASELRSLKHLFSKARTSSIHGRVAPEEKLKLMAAIKNGGLDILVATSVIEVGIDVPRATIIWIKNADRFGLAQLHQLRGRVGRSGLQSYCLIETALEDETDIERLTSFVKITDGSKLAEIDLGLRGPGAFFGSEQSGLLKLKIANLTDKRLITETRAAAEQILRTDPTLVHHPELKSKLQFDYVTHEE</sequence>
<dbReference type="Pfam" id="PF17191">
    <property type="entry name" value="RecG_wedge"/>
    <property type="match status" value="1"/>
</dbReference>
<gene>
    <name evidence="11" type="ORF">A2994_02005</name>
</gene>
<keyword evidence="5" id="KW-0067">ATP-binding</keyword>
<feature type="domain" description="Helicase ATP-binding" evidence="9">
    <location>
        <begin position="281"/>
        <end position="440"/>
    </location>
</feature>
<dbReference type="InterPro" id="IPR047112">
    <property type="entry name" value="RecG/Mfd"/>
</dbReference>
<dbReference type="Gene3D" id="1.10.150.20">
    <property type="entry name" value="5' to 3' exonuclease, C-terminal subdomain"/>
    <property type="match status" value="1"/>
</dbReference>
<dbReference type="AlphaFoldDB" id="A0A1F4PP30"/>
<dbReference type="CDD" id="cd04488">
    <property type="entry name" value="RecG_wedge_OBF"/>
    <property type="match status" value="1"/>
</dbReference>
<keyword evidence="3" id="KW-0378">Hydrolase</keyword>
<evidence type="ECO:0000256" key="2">
    <source>
        <dbReference type="ARBA" id="ARBA00022763"/>
    </source>
</evidence>
<dbReference type="InterPro" id="IPR033454">
    <property type="entry name" value="RecG_wedge"/>
</dbReference>
<protein>
    <recommendedName>
        <fullName evidence="8">Probable DNA 3'-5' helicase RecG</fullName>
    </recommendedName>
</protein>
<dbReference type="SUPFAM" id="SSF52540">
    <property type="entry name" value="P-loop containing nucleoside triphosphate hydrolases"/>
    <property type="match status" value="2"/>
</dbReference>
<dbReference type="Pfam" id="PF19833">
    <property type="entry name" value="RecG_dom3_C"/>
    <property type="match status" value="1"/>
</dbReference>
<evidence type="ECO:0000256" key="1">
    <source>
        <dbReference type="ARBA" id="ARBA00022741"/>
    </source>
</evidence>
<accession>A0A1F4PP30</accession>
<dbReference type="Pfam" id="PF00271">
    <property type="entry name" value="Helicase_C"/>
    <property type="match status" value="1"/>
</dbReference>
<dbReference type="GO" id="GO:0005524">
    <property type="term" value="F:ATP binding"/>
    <property type="evidence" value="ECO:0007669"/>
    <property type="project" value="UniProtKB-KW"/>
</dbReference>
<dbReference type="GO" id="GO:0003678">
    <property type="term" value="F:DNA helicase activity"/>
    <property type="evidence" value="ECO:0007669"/>
    <property type="project" value="TreeGrafter"/>
</dbReference>
<dbReference type="Proteomes" id="UP000179010">
    <property type="component" value="Unassembled WGS sequence"/>
</dbReference>
<evidence type="ECO:0000256" key="3">
    <source>
        <dbReference type="ARBA" id="ARBA00022801"/>
    </source>
</evidence>
<proteinExistence type="predicted"/>
<dbReference type="InterPro" id="IPR045562">
    <property type="entry name" value="RecG_dom3_C"/>
</dbReference>
<dbReference type="InterPro" id="IPR027417">
    <property type="entry name" value="P-loop_NTPase"/>
</dbReference>
<evidence type="ECO:0000313" key="11">
    <source>
        <dbReference type="EMBL" id="OGB85379.1"/>
    </source>
</evidence>
<dbReference type="PROSITE" id="PS51192">
    <property type="entry name" value="HELICASE_ATP_BIND_1"/>
    <property type="match status" value="1"/>
</dbReference>
<dbReference type="NCBIfam" id="NF008168">
    <property type="entry name" value="PRK10917.2-2"/>
    <property type="match status" value="1"/>
</dbReference>
<comment type="caution">
    <text evidence="11">The sequence shown here is derived from an EMBL/GenBank/DDBJ whole genome shotgun (WGS) entry which is preliminary data.</text>
</comment>
<dbReference type="PANTHER" id="PTHR47964">
    <property type="entry name" value="ATP-DEPENDENT DNA HELICASE HOMOLOG RECG, CHLOROPLASTIC"/>
    <property type="match status" value="1"/>
</dbReference>
<dbReference type="InterPro" id="IPR001650">
    <property type="entry name" value="Helicase_C-like"/>
</dbReference>
<dbReference type="InterPro" id="IPR012340">
    <property type="entry name" value="NA-bd_OB-fold"/>
</dbReference>
<dbReference type="InterPro" id="IPR011545">
    <property type="entry name" value="DEAD/DEAH_box_helicase_dom"/>
</dbReference>
<dbReference type="PANTHER" id="PTHR47964:SF1">
    <property type="entry name" value="ATP-DEPENDENT DNA HELICASE HOMOLOG RECG, CHLOROPLASTIC"/>
    <property type="match status" value="1"/>
</dbReference>
<dbReference type="Pfam" id="PF00270">
    <property type="entry name" value="DEAD"/>
    <property type="match status" value="1"/>
</dbReference>
<organism evidence="11 12">
    <name type="scientific">candidate division Kazan bacterium RIFCSPLOWO2_01_FULL_48_13</name>
    <dbReference type="NCBI Taxonomy" id="1798539"/>
    <lineage>
        <taxon>Bacteria</taxon>
        <taxon>Bacteria division Kazan-3B-28</taxon>
    </lineage>
</organism>
<dbReference type="GO" id="GO:0006281">
    <property type="term" value="P:DNA repair"/>
    <property type="evidence" value="ECO:0007669"/>
    <property type="project" value="UniProtKB-KW"/>
</dbReference>
<keyword evidence="2" id="KW-0227">DNA damage</keyword>
<dbReference type="SUPFAM" id="SSF50249">
    <property type="entry name" value="Nucleic acid-binding proteins"/>
    <property type="match status" value="1"/>
</dbReference>
<evidence type="ECO:0000256" key="6">
    <source>
        <dbReference type="ARBA" id="ARBA00023125"/>
    </source>
</evidence>
<dbReference type="GO" id="GO:0003677">
    <property type="term" value="F:DNA binding"/>
    <property type="evidence" value="ECO:0007669"/>
    <property type="project" value="UniProtKB-KW"/>
</dbReference>
<evidence type="ECO:0000256" key="7">
    <source>
        <dbReference type="ARBA" id="ARBA00023204"/>
    </source>
</evidence>
<reference evidence="11 12" key="1">
    <citation type="journal article" date="2016" name="Nat. Commun.">
        <title>Thousands of microbial genomes shed light on interconnected biogeochemical processes in an aquifer system.</title>
        <authorList>
            <person name="Anantharaman K."/>
            <person name="Brown C.T."/>
            <person name="Hug L.A."/>
            <person name="Sharon I."/>
            <person name="Castelle C.J."/>
            <person name="Probst A.J."/>
            <person name="Thomas B.C."/>
            <person name="Singh A."/>
            <person name="Wilkins M.J."/>
            <person name="Karaoz U."/>
            <person name="Brodie E.L."/>
            <person name="Williams K.H."/>
            <person name="Hubbard S.S."/>
            <person name="Banfield J.F."/>
        </authorList>
    </citation>
    <scope>NUCLEOTIDE SEQUENCE [LARGE SCALE GENOMIC DNA]</scope>
</reference>
<dbReference type="STRING" id="1798539.A2994_02005"/>
<dbReference type="SMART" id="SM00487">
    <property type="entry name" value="DEXDc"/>
    <property type="match status" value="1"/>
</dbReference>
<evidence type="ECO:0000256" key="5">
    <source>
        <dbReference type="ARBA" id="ARBA00022840"/>
    </source>
</evidence>
<keyword evidence="6" id="KW-0238">DNA-binding</keyword>
<keyword evidence="4" id="KW-0347">Helicase</keyword>
<dbReference type="SMART" id="SM00490">
    <property type="entry name" value="HELICc"/>
    <property type="match status" value="1"/>
</dbReference>
<dbReference type="PROSITE" id="PS51194">
    <property type="entry name" value="HELICASE_CTER"/>
    <property type="match status" value="1"/>
</dbReference>
<dbReference type="InterPro" id="IPR014001">
    <property type="entry name" value="Helicase_ATP-bd"/>
</dbReference>
<dbReference type="EMBL" id="METE01000004">
    <property type="protein sequence ID" value="OGB85379.1"/>
    <property type="molecule type" value="Genomic_DNA"/>
</dbReference>
<evidence type="ECO:0000259" key="9">
    <source>
        <dbReference type="PROSITE" id="PS51192"/>
    </source>
</evidence>
<evidence type="ECO:0000256" key="8">
    <source>
        <dbReference type="ARBA" id="ARBA00049819"/>
    </source>
</evidence>
<evidence type="ECO:0000256" key="4">
    <source>
        <dbReference type="ARBA" id="ARBA00022806"/>
    </source>
</evidence>
<keyword evidence="1" id="KW-0547">Nucleotide-binding</keyword>
<dbReference type="Gene3D" id="2.40.50.140">
    <property type="entry name" value="Nucleic acid-binding proteins"/>
    <property type="match status" value="1"/>
</dbReference>
<name>A0A1F4PP30_UNCK3</name>